<gene>
    <name evidence="1" type="ORF">Pla144_24050</name>
</gene>
<proteinExistence type="predicted"/>
<keyword evidence="2" id="KW-1185">Reference proteome</keyword>
<protein>
    <submittedName>
        <fullName evidence="1">Uncharacterized protein</fullName>
    </submittedName>
</protein>
<dbReference type="AlphaFoldDB" id="A0A5C6CTA9"/>
<evidence type="ECO:0000313" key="1">
    <source>
        <dbReference type="EMBL" id="TWU27628.1"/>
    </source>
</evidence>
<name>A0A5C6CTA9_9BACT</name>
<comment type="caution">
    <text evidence="1">The sequence shown here is derived from an EMBL/GenBank/DDBJ whole genome shotgun (WGS) entry which is preliminary data.</text>
</comment>
<evidence type="ECO:0000313" key="2">
    <source>
        <dbReference type="Proteomes" id="UP000318437"/>
    </source>
</evidence>
<reference evidence="1 2" key="1">
    <citation type="submission" date="2019-02" db="EMBL/GenBank/DDBJ databases">
        <title>Deep-cultivation of Planctomycetes and their phenomic and genomic characterization uncovers novel biology.</title>
        <authorList>
            <person name="Wiegand S."/>
            <person name="Jogler M."/>
            <person name="Boedeker C."/>
            <person name="Pinto D."/>
            <person name="Vollmers J."/>
            <person name="Rivas-Marin E."/>
            <person name="Kohn T."/>
            <person name="Peeters S.H."/>
            <person name="Heuer A."/>
            <person name="Rast P."/>
            <person name="Oberbeckmann S."/>
            <person name="Bunk B."/>
            <person name="Jeske O."/>
            <person name="Meyerdierks A."/>
            <person name="Storesund J.E."/>
            <person name="Kallscheuer N."/>
            <person name="Luecker S."/>
            <person name="Lage O.M."/>
            <person name="Pohl T."/>
            <person name="Merkel B.J."/>
            <person name="Hornburger P."/>
            <person name="Mueller R.-W."/>
            <person name="Bruemmer F."/>
            <person name="Labrenz M."/>
            <person name="Spormann A.M."/>
            <person name="Op Den Camp H."/>
            <person name="Overmann J."/>
            <person name="Amann R."/>
            <person name="Jetten M.S.M."/>
            <person name="Mascher T."/>
            <person name="Medema M.H."/>
            <person name="Devos D.P."/>
            <person name="Kaster A.-K."/>
            <person name="Ovreas L."/>
            <person name="Rohde M."/>
            <person name="Galperin M.Y."/>
            <person name="Jogler C."/>
        </authorList>
    </citation>
    <scope>NUCLEOTIDE SEQUENCE [LARGE SCALE GENOMIC DNA]</scope>
    <source>
        <strain evidence="1 2">Pla144</strain>
    </source>
</reference>
<sequence length="44" mass="5409">MHDFFEREWKDLRERTRQTADYLVVPLKIFLLLEIGDARTSRSR</sequence>
<organism evidence="1 2">
    <name type="scientific">Bythopirellula polymerisocia</name>
    <dbReference type="NCBI Taxonomy" id="2528003"/>
    <lineage>
        <taxon>Bacteria</taxon>
        <taxon>Pseudomonadati</taxon>
        <taxon>Planctomycetota</taxon>
        <taxon>Planctomycetia</taxon>
        <taxon>Pirellulales</taxon>
        <taxon>Lacipirellulaceae</taxon>
        <taxon>Bythopirellula</taxon>
    </lineage>
</organism>
<dbReference type="EMBL" id="SJPS01000003">
    <property type="protein sequence ID" value="TWU27628.1"/>
    <property type="molecule type" value="Genomic_DNA"/>
</dbReference>
<accession>A0A5C6CTA9</accession>
<dbReference type="Proteomes" id="UP000318437">
    <property type="component" value="Unassembled WGS sequence"/>
</dbReference>